<name>A0A7S3FVD8_9SPIT</name>
<protein>
    <submittedName>
        <fullName evidence="2">Uncharacterized protein</fullName>
    </submittedName>
</protein>
<sequence>MIASEFSNQNQGGGPAAGMPMRGESFFYPGDPLISNVERIVQQGRIKLGDNENEESAPHYWGSYEQGVRRPMEAETPTCVDRYTFLVFTVVSTSSYNFNVSLEVEAILNQS</sequence>
<organism evidence="2">
    <name type="scientific">Strombidium rassoulzadegani</name>
    <dbReference type="NCBI Taxonomy" id="1082188"/>
    <lineage>
        <taxon>Eukaryota</taxon>
        <taxon>Sar</taxon>
        <taxon>Alveolata</taxon>
        <taxon>Ciliophora</taxon>
        <taxon>Intramacronucleata</taxon>
        <taxon>Spirotrichea</taxon>
        <taxon>Oligotrichia</taxon>
        <taxon>Strombidiidae</taxon>
        <taxon>Strombidium</taxon>
    </lineage>
</organism>
<reference evidence="2" key="1">
    <citation type="submission" date="2021-01" db="EMBL/GenBank/DDBJ databases">
        <authorList>
            <person name="Corre E."/>
            <person name="Pelletier E."/>
            <person name="Niang G."/>
            <person name="Scheremetjew M."/>
            <person name="Finn R."/>
            <person name="Kale V."/>
            <person name="Holt S."/>
            <person name="Cochrane G."/>
            <person name="Meng A."/>
            <person name="Brown T."/>
            <person name="Cohen L."/>
        </authorList>
    </citation>
    <scope>NUCLEOTIDE SEQUENCE</scope>
    <source>
        <strain evidence="2">Ras09</strain>
    </source>
</reference>
<dbReference type="EMBL" id="HBIA01010707">
    <property type="protein sequence ID" value="CAE0233686.1"/>
    <property type="molecule type" value="Transcribed_RNA"/>
</dbReference>
<proteinExistence type="predicted"/>
<evidence type="ECO:0000313" key="2">
    <source>
        <dbReference type="EMBL" id="CAE0233686.1"/>
    </source>
</evidence>
<gene>
    <name evidence="2" type="ORF">SRAS04492_LOCUS5487</name>
</gene>
<accession>A0A7S3FVD8</accession>
<feature type="region of interest" description="Disordered" evidence="1">
    <location>
        <begin position="1"/>
        <end position="21"/>
    </location>
</feature>
<dbReference type="AlphaFoldDB" id="A0A7S3FVD8"/>
<evidence type="ECO:0000256" key="1">
    <source>
        <dbReference type="SAM" id="MobiDB-lite"/>
    </source>
</evidence>